<evidence type="ECO:0000313" key="1">
    <source>
        <dbReference type="EMBL" id="CCQ70209.1"/>
    </source>
</evidence>
<evidence type="ECO:0000313" key="2">
    <source>
        <dbReference type="Proteomes" id="UP000018130"/>
    </source>
</evidence>
<reference evidence="1 2" key="1">
    <citation type="submission" date="2013-01" db="EMBL/GenBank/DDBJ databases">
        <authorList>
            <person name="Bench S."/>
        </authorList>
    </citation>
    <scope>NUCLEOTIDE SEQUENCE [LARGE SCALE GENOMIC DNA]</scope>
    <source>
        <strain evidence="1 2">WH 0402</strain>
    </source>
</reference>
<sequence length="50" mass="5611">MRTDGVRVLVPNNFLTPIYNHNLSTQSKVVNIGYYHHPSPSSDLKSANID</sequence>
<proteinExistence type="predicted"/>
<gene>
    <name evidence="1" type="ORF">CWATWH0402_4030</name>
</gene>
<reference evidence="1 2" key="2">
    <citation type="submission" date="2013-09" db="EMBL/GenBank/DDBJ databases">
        <title>Whole genome comparison of six Crocosphaera watsonii strains with differing phenotypes.</title>
        <authorList>
            <person name="Bench S.R."/>
            <person name="Heller P."/>
            <person name="Frank I."/>
            <person name="Arciniega M."/>
            <person name="Shilova I.N."/>
            <person name="Zehr J.P."/>
        </authorList>
    </citation>
    <scope>NUCLEOTIDE SEQUENCE [LARGE SCALE GENOMIC DNA]</scope>
    <source>
        <strain evidence="1 2">WH 0402</strain>
    </source>
</reference>
<dbReference type="Proteomes" id="UP000018130">
    <property type="component" value="Unassembled WGS sequence"/>
</dbReference>
<name>T2JYQ2_CROWT</name>
<protein>
    <submittedName>
        <fullName evidence="1">Predicted cell-wall-anchored protein SasA (LPXTG motif)</fullName>
    </submittedName>
</protein>
<dbReference type="EMBL" id="CAQN01001136">
    <property type="protein sequence ID" value="CCQ70209.1"/>
    <property type="molecule type" value="Genomic_DNA"/>
</dbReference>
<comment type="caution">
    <text evidence="1">The sequence shown here is derived from an EMBL/GenBank/DDBJ whole genome shotgun (WGS) entry which is preliminary data.</text>
</comment>
<organism evidence="1 2">
    <name type="scientific">Crocosphaera watsonii WH 0402</name>
    <dbReference type="NCBI Taxonomy" id="1284629"/>
    <lineage>
        <taxon>Bacteria</taxon>
        <taxon>Bacillati</taxon>
        <taxon>Cyanobacteriota</taxon>
        <taxon>Cyanophyceae</taxon>
        <taxon>Oscillatoriophycideae</taxon>
        <taxon>Chroococcales</taxon>
        <taxon>Aphanothecaceae</taxon>
        <taxon>Crocosphaera</taxon>
    </lineage>
</organism>
<dbReference type="AlphaFoldDB" id="T2JYQ2"/>
<accession>T2JYQ2</accession>